<dbReference type="Pfam" id="PF12738">
    <property type="entry name" value="PTCB-BRCT"/>
    <property type="match status" value="1"/>
</dbReference>
<sequence>MFLACKDFSKYYINLENVVINKNSIPSLSAHQKSDGFPEKNKFILDKKSNSSQVTPNSNKKKKFIGITPDLTKNISPLDDSVFPKGDIFTKSIVCLDFSNHNEFAIKKWSLYVSKNNGEIYDLSSTRLFLKTVNNSKPQKIYFIQNEDNFNSNNNYQLKKIAKSLDNNISTFFLSEKWLIETIKLRKLADTSLFKLNIVENINHIPEEPPKKIDEKLNKYNDNDSESICVNHNLVQLEQPPSTDISKPTNLTKDIYPSSDKPIFSKNSILVPRSNKNQSKTDTTADTKISDVTYGNLFGSNSTTFEKNLFNPDSLFSNSETVPKAIANQEATPKVVDSTSNHVSNTSRKPLNPINMEQKSNLKEKKGTIFRGILFLCLGWSSSDKNTIQDLVEKQNGIVLHLPKDQDEFVNWFISSQSSSNLNLDIKSTSNSDLEDKYMNGISQLISTVFNTYEKYGCRSLYILSPLKSTTPIWVTECWLERCIDSSKVYHFNPSNTFNSSLTNEEEYLPEQVLFYPLQKKLDETEKSTWTFSISGYEGLERDHIGRLCACLGLRFSEVFNKKTTHLICKPPFSGLKYQRSIKWKTIVIGADAFYQLAIKGPTPSYFYKTSNDQINVKRPPTLTPKTLKLPFKLSSTKNTLNSITARDFIKPVSWGAKNSSHLDDQQRVDNKNSITLSLTKVINSTNTNDTKDLTEASYDNTNSVNDKRLFEKSSNTPETLPIFSTGPPEENKFGVDDKISTNLAGNLVEKKTEPSILPQLPLFSPIYKIDDEPIQLLDFKVDFGANFFSTDIDRPSSQNDLKNGTIKNSDNYELIQTVNNTDLIDTPTNLPKKKRKKSSSNKKKKNFDDKFANNLIPDGHTVSIEPGSISKHNTKDEEITRTDRNIFDEAEDTNGIPNAKSSSNKIKEVKFNTDIETEVLQPNEGSESLSDSTKKSISKPKYDNFDSFMDPNDVLITQDNAGEKKFEMDLVSIQDNETPSRLGYQLNDRISEFSGVTFIKPSLISPLAGQQSIVGSMLFGTPGMTPISVVLDDKINEAIGNAEKGFKVFEPPVSAPSNSSKPSLGKLTIDNFRTNFGDIDGETPTKSNRKHYTDLGLSDSDGESYSENFTGLKSKILEGLSICISSRLSSIKDELSVLAEKLGANVVNTSLAISKSGISAGVSPMATHLIHSSNKERDHLRDVRWAKTNNVHIVSHHWLYSCDQSNYRLDESLFGPTYNPEKLLLIPSSSLSNFAEPEVQRNEEILKNRTNRDNFTKNANISNIKNQSESNIGSKDINLNNYTKRDGSINDKVKYKFETPELSAKKSKRKAPRVDEFSVDISHSKKPRSNQKTTVNSGFDGTSNNIISDKGVLDNQKVTNVIPNTDSQDFESASFEVGPISTQPEMSLSPTSKNEKDTSSVPKVLKLKKKRKNSSNPVIQSTSSKEYNSREPHYEDNATSSHKQDDFAIEKKNSLDIWDKNFISSMENMKTLQNLNKFLQDFKLKNIEMHENSSLELEKPIFSQTSDNSTPSNSGSAKNSYDSSSKRASNSSSNSGVTKSMSRSNRNSKQRGLIGQSQAGFVGYEDPESLLEQEKLLRNLM</sequence>
<evidence type="ECO:0000313" key="4">
    <source>
        <dbReference type="EMBL" id="OMJ14294.1"/>
    </source>
</evidence>
<evidence type="ECO:0000256" key="2">
    <source>
        <dbReference type="SAM" id="MobiDB-lite"/>
    </source>
</evidence>
<name>A0A1R1XI29_9FUNG</name>
<dbReference type="Gene3D" id="3.40.50.10190">
    <property type="entry name" value="BRCT domain"/>
    <property type="match status" value="3"/>
</dbReference>
<feature type="region of interest" description="Disordered" evidence="2">
    <location>
        <begin position="1364"/>
        <end position="1447"/>
    </location>
</feature>
<feature type="compositionally biased region" description="Basic residues" evidence="2">
    <location>
        <begin position="832"/>
        <end position="846"/>
    </location>
</feature>
<protein>
    <submittedName>
        <fullName evidence="4">DNA topoisomerase 2-binding protein 1</fullName>
    </submittedName>
</protein>
<reference evidence="5" key="1">
    <citation type="submission" date="2017-01" db="EMBL/GenBank/DDBJ databases">
        <authorList>
            <person name="Wang Y."/>
            <person name="White M."/>
            <person name="Kvist S."/>
            <person name="Moncalvo J.-M."/>
        </authorList>
    </citation>
    <scope>NUCLEOTIDE SEQUENCE [LARGE SCALE GENOMIC DNA]</scope>
    <source>
        <strain evidence="5">ID-206-W2</strain>
    </source>
</reference>
<feature type="region of interest" description="Disordered" evidence="2">
    <location>
        <begin position="824"/>
        <end position="853"/>
    </location>
</feature>
<evidence type="ECO:0000256" key="1">
    <source>
        <dbReference type="ARBA" id="ARBA00022737"/>
    </source>
</evidence>
<dbReference type="PROSITE" id="PS50172">
    <property type="entry name" value="BRCT"/>
    <property type="match status" value="1"/>
</dbReference>
<feature type="compositionally biased region" description="Low complexity" evidence="2">
    <location>
        <begin position="1519"/>
        <end position="1543"/>
    </location>
</feature>
<dbReference type="Proteomes" id="UP000187429">
    <property type="component" value="Unassembled WGS sequence"/>
</dbReference>
<evidence type="ECO:0000313" key="5">
    <source>
        <dbReference type="Proteomes" id="UP000187429"/>
    </source>
</evidence>
<feature type="compositionally biased region" description="Basic and acidic residues" evidence="2">
    <location>
        <begin position="1428"/>
        <end position="1447"/>
    </location>
</feature>
<dbReference type="InterPro" id="IPR036420">
    <property type="entry name" value="BRCT_dom_sf"/>
</dbReference>
<dbReference type="GO" id="GO:0016853">
    <property type="term" value="F:isomerase activity"/>
    <property type="evidence" value="ECO:0007669"/>
    <property type="project" value="UniProtKB-KW"/>
</dbReference>
<keyword evidence="5" id="KW-1185">Reference proteome</keyword>
<feature type="compositionally biased region" description="Polar residues" evidence="2">
    <location>
        <begin position="1331"/>
        <end position="1348"/>
    </location>
</feature>
<feature type="compositionally biased region" description="Polar residues" evidence="2">
    <location>
        <begin position="1381"/>
        <end position="1393"/>
    </location>
</feature>
<evidence type="ECO:0000259" key="3">
    <source>
        <dbReference type="PROSITE" id="PS50172"/>
    </source>
</evidence>
<feature type="region of interest" description="Disordered" evidence="2">
    <location>
        <begin position="1504"/>
        <end position="1561"/>
    </location>
</feature>
<feature type="compositionally biased region" description="Polar residues" evidence="2">
    <location>
        <begin position="337"/>
        <end position="353"/>
    </location>
</feature>
<gene>
    <name evidence="4" type="ORF">AYI69_g8658</name>
</gene>
<feature type="domain" description="BRCT" evidence="3">
    <location>
        <begin position="1113"/>
        <end position="1217"/>
    </location>
</feature>
<dbReference type="Pfam" id="PF00533">
    <property type="entry name" value="BRCT"/>
    <property type="match status" value="1"/>
</dbReference>
<feature type="region of interest" description="Disordered" evidence="2">
    <location>
        <begin position="332"/>
        <end position="353"/>
    </location>
</feature>
<proteinExistence type="predicted"/>
<dbReference type="GO" id="GO:0006270">
    <property type="term" value="P:DNA replication initiation"/>
    <property type="evidence" value="ECO:0007669"/>
    <property type="project" value="TreeGrafter"/>
</dbReference>
<dbReference type="PANTHER" id="PTHR13561:SF20">
    <property type="entry name" value="DNA TOPOISOMERASE 2-BINDING PROTEIN 1"/>
    <property type="match status" value="1"/>
</dbReference>
<keyword evidence="4" id="KW-0413">Isomerase</keyword>
<accession>A0A1R1XI29</accession>
<dbReference type="GO" id="GO:0033314">
    <property type="term" value="P:mitotic DNA replication checkpoint signaling"/>
    <property type="evidence" value="ECO:0007669"/>
    <property type="project" value="TreeGrafter"/>
</dbReference>
<dbReference type="InterPro" id="IPR001357">
    <property type="entry name" value="BRCT_dom"/>
</dbReference>
<dbReference type="GO" id="GO:0007095">
    <property type="term" value="P:mitotic G2 DNA damage checkpoint signaling"/>
    <property type="evidence" value="ECO:0007669"/>
    <property type="project" value="TreeGrafter"/>
</dbReference>
<keyword evidence="1" id="KW-0677">Repeat</keyword>
<dbReference type="SUPFAM" id="SSF52113">
    <property type="entry name" value="BRCT domain"/>
    <property type="match status" value="2"/>
</dbReference>
<feature type="compositionally biased region" description="Polar residues" evidence="2">
    <location>
        <begin position="1504"/>
        <end position="1518"/>
    </location>
</feature>
<dbReference type="SMART" id="SM00292">
    <property type="entry name" value="BRCT"/>
    <property type="match status" value="2"/>
</dbReference>
<feature type="region of interest" description="Disordered" evidence="2">
    <location>
        <begin position="1302"/>
        <end position="1349"/>
    </location>
</feature>
<dbReference type="EMBL" id="LSSM01004713">
    <property type="protein sequence ID" value="OMJ14294.1"/>
    <property type="molecule type" value="Genomic_DNA"/>
</dbReference>
<comment type="caution">
    <text evidence="4">The sequence shown here is derived from an EMBL/GenBank/DDBJ whole genome shotgun (WGS) entry which is preliminary data.</text>
</comment>
<dbReference type="OrthoDB" id="5566267at2759"/>
<dbReference type="PANTHER" id="PTHR13561">
    <property type="entry name" value="DNA REPLICATION REGULATOR DPB11-RELATED"/>
    <property type="match status" value="1"/>
</dbReference>
<organism evidence="4 5">
    <name type="scientific">Smittium culicis</name>
    <dbReference type="NCBI Taxonomy" id="133412"/>
    <lineage>
        <taxon>Eukaryota</taxon>
        <taxon>Fungi</taxon>
        <taxon>Fungi incertae sedis</taxon>
        <taxon>Zoopagomycota</taxon>
        <taxon>Kickxellomycotina</taxon>
        <taxon>Harpellomycetes</taxon>
        <taxon>Harpellales</taxon>
        <taxon>Legeriomycetaceae</taxon>
        <taxon>Smittium</taxon>
    </lineage>
</organism>